<proteinExistence type="predicted"/>
<keyword evidence="3" id="KW-1185">Reference proteome</keyword>
<dbReference type="Proteomes" id="UP000093000">
    <property type="component" value="Unassembled WGS sequence"/>
</dbReference>
<feature type="region of interest" description="Disordered" evidence="1">
    <location>
        <begin position="43"/>
        <end position="68"/>
    </location>
</feature>
<gene>
    <name evidence="2" type="ORF">A0J61_05462</name>
</gene>
<reference evidence="2 3" key="1">
    <citation type="submission" date="2016-03" db="EMBL/GenBank/DDBJ databases">
        <title>Choanephora cucurbitarum.</title>
        <authorList>
            <person name="Min B."/>
            <person name="Park H."/>
            <person name="Park J.-H."/>
            <person name="Shin H.-D."/>
            <person name="Choi I.-G."/>
        </authorList>
    </citation>
    <scope>NUCLEOTIDE SEQUENCE [LARGE SCALE GENOMIC DNA]</scope>
    <source>
        <strain evidence="2 3">KUS-F28377</strain>
    </source>
</reference>
<dbReference type="InParanoid" id="A0A1C7NGI4"/>
<protein>
    <submittedName>
        <fullName evidence="2">Uncharacterized protein</fullName>
    </submittedName>
</protein>
<evidence type="ECO:0000256" key="1">
    <source>
        <dbReference type="SAM" id="MobiDB-lite"/>
    </source>
</evidence>
<feature type="region of interest" description="Disordered" evidence="1">
    <location>
        <begin position="1"/>
        <end position="28"/>
    </location>
</feature>
<dbReference type="EMBL" id="LUGH01000295">
    <property type="protein sequence ID" value="OBZ86484.1"/>
    <property type="molecule type" value="Genomic_DNA"/>
</dbReference>
<accession>A0A1C7NGI4</accession>
<dbReference type="AlphaFoldDB" id="A0A1C7NGI4"/>
<evidence type="ECO:0000313" key="2">
    <source>
        <dbReference type="EMBL" id="OBZ86484.1"/>
    </source>
</evidence>
<feature type="compositionally biased region" description="Polar residues" evidence="1">
    <location>
        <begin position="43"/>
        <end position="60"/>
    </location>
</feature>
<feature type="compositionally biased region" description="Basic and acidic residues" evidence="1">
    <location>
        <begin position="1"/>
        <end position="22"/>
    </location>
</feature>
<comment type="caution">
    <text evidence="2">The sequence shown here is derived from an EMBL/GenBank/DDBJ whole genome shotgun (WGS) entry which is preliminary data.</text>
</comment>
<name>A0A1C7NGI4_9FUNG</name>
<evidence type="ECO:0000313" key="3">
    <source>
        <dbReference type="Proteomes" id="UP000093000"/>
    </source>
</evidence>
<sequence>MPRQEATLRETKQRKEKVEESSRGQTEAIVTDNNLKSLQITPALSGTSEDCRPSFNTASAKSDVADTGNELTLMQQAYEH</sequence>
<organism evidence="2 3">
    <name type="scientific">Choanephora cucurbitarum</name>
    <dbReference type="NCBI Taxonomy" id="101091"/>
    <lineage>
        <taxon>Eukaryota</taxon>
        <taxon>Fungi</taxon>
        <taxon>Fungi incertae sedis</taxon>
        <taxon>Mucoromycota</taxon>
        <taxon>Mucoromycotina</taxon>
        <taxon>Mucoromycetes</taxon>
        <taxon>Mucorales</taxon>
        <taxon>Mucorineae</taxon>
        <taxon>Choanephoraceae</taxon>
        <taxon>Choanephoroideae</taxon>
        <taxon>Choanephora</taxon>
    </lineage>
</organism>